<dbReference type="EMBL" id="VTUZ01000002">
    <property type="protein sequence ID" value="KAA1014928.1"/>
    <property type="molecule type" value="Genomic_DNA"/>
</dbReference>
<organism evidence="3 4">
    <name type="scientific">Paraburkholderia panacisoli</name>
    <dbReference type="NCBI Taxonomy" id="2603818"/>
    <lineage>
        <taxon>Bacteria</taxon>
        <taxon>Pseudomonadati</taxon>
        <taxon>Pseudomonadota</taxon>
        <taxon>Betaproteobacteria</taxon>
        <taxon>Burkholderiales</taxon>
        <taxon>Burkholderiaceae</taxon>
        <taxon>Paraburkholderia</taxon>
    </lineage>
</organism>
<accession>A0A5B0HII8</accession>
<feature type="coiled-coil region" evidence="1">
    <location>
        <begin position="83"/>
        <end position="110"/>
    </location>
</feature>
<proteinExistence type="predicted"/>
<comment type="caution">
    <text evidence="3">The sequence shown here is derived from an EMBL/GenBank/DDBJ whole genome shotgun (WGS) entry which is preliminary data.</text>
</comment>
<protein>
    <submittedName>
        <fullName evidence="3">Uncharacterized protein</fullName>
    </submittedName>
</protein>
<evidence type="ECO:0000256" key="2">
    <source>
        <dbReference type="SAM" id="MobiDB-lite"/>
    </source>
</evidence>
<keyword evidence="4" id="KW-1185">Reference proteome</keyword>
<name>A0A5B0HII8_9BURK</name>
<evidence type="ECO:0000313" key="4">
    <source>
        <dbReference type="Proteomes" id="UP000325273"/>
    </source>
</evidence>
<feature type="region of interest" description="Disordered" evidence="2">
    <location>
        <begin position="129"/>
        <end position="155"/>
    </location>
</feature>
<keyword evidence="1" id="KW-0175">Coiled coil</keyword>
<dbReference type="AlphaFoldDB" id="A0A5B0HII8"/>
<sequence length="155" mass="18056">MRRVRAKNLDDEVVASIVDLLDGWSGKLSWELLIDAVERRKKLRYTRQALHRHERIRLAFGVRKAALADQSDEPDTHDDSPELKLALDEIARLRGENQRLESENNRLLEQFARWAYNAHTRNLTREFLNQPLPGVDRESSDRPRKGRPIQVAKKG</sequence>
<dbReference type="RefSeq" id="WP_149668462.1">
    <property type="nucleotide sequence ID" value="NZ_VTUZ01000002.1"/>
</dbReference>
<evidence type="ECO:0000256" key="1">
    <source>
        <dbReference type="SAM" id="Coils"/>
    </source>
</evidence>
<reference evidence="3 4" key="1">
    <citation type="submission" date="2019-08" db="EMBL/GenBank/DDBJ databases">
        <title>Paraburkholderia sp. DCY113.</title>
        <authorList>
            <person name="Kang J."/>
        </authorList>
    </citation>
    <scope>NUCLEOTIDE SEQUENCE [LARGE SCALE GENOMIC DNA]</scope>
    <source>
        <strain evidence="3 4">DCY113</strain>
    </source>
</reference>
<evidence type="ECO:0000313" key="3">
    <source>
        <dbReference type="EMBL" id="KAA1014928.1"/>
    </source>
</evidence>
<dbReference type="Proteomes" id="UP000325273">
    <property type="component" value="Unassembled WGS sequence"/>
</dbReference>
<gene>
    <name evidence="3" type="ORF">FVF58_03110</name>
</gene>